<keyword evidence="1" id="KW-0805">Transcription regulation</keyword>
<protein>
    <submittedName>
        <fullName evidence="5">Helix-turn-helix domain-containing protein</fullName>
    </submittedName>
</protein>
<proteinExistence type="predicted"/>
<reference evidence="5 6" key="1">
    <citation type="submission" date="2022-02" db="EMBL/GenBank/DDBJ databases">
        <title>Paenibacillus sp. MBLB1776 Whole Genome Shotgun Sequencing.</title>
        <authorList>
            <person name="Hwang C.Y."/>
            <person name="Cho E.-S."/>
            <person name="Seo M.-J."/>
        </authorList>
    </citation>
    <scope>NUCLEOTIDE SEQUENCE [LARGE SCALE GENOMIC DNA]</scope>
    <source>
        <strain evidence="5 6">MBLB1776</strain>
    </source>
</reference>
<dbReference type="Gene3D" id="1.10.10.10">
    <property type="entry name" value="Winged helix-like DNA-binding domain superfamily/Winged helix DNA-binding domain"/>
    <property type="match status" value="1"/>
</dbReference>
<evidence type="ECO:0000256" key="3">
    <source>
        <dbReference type="ARBA" id="ARBA00023163"/>
    </source>
</evidence>
<evidence type="ECO:0000259" key="4">
    <source>
        <dbReference type="PROSITE" id="PS51118"/>
    </source>
</evidence>
<dbReference type="RefSeq" id="WP_315604288.1">
    <property type="nucleotide sequence ID" value="NZ_CP130318.1"/>
</dbReference>
<dbReference type="KEGG" id="paun:MJA45_23300"/>
<dbReference type="InterPro" id="IPR002577">
    <property type="entry name" value="HTH_HxlR"/>
</dbReference>
<dbReference type="PANTHER" id="PTHR33204">
    <property type="entry name" value="TRANSCRIPTIONAL REGULATOR, MARR FAMILY"/>
    <property type="match status" value="1"/>
</dbReference>
<keyword evidence="2" id="KW-0238">DNA-binding</keyword>
<dbReference type="Proteomes" id="UP001305702">
    <property type="component" value="Chromosome"/>
</dbReference>
<evidence type="ECO:0000313" key="6">
    <source>
        <dbReference type="Proteomes" id="UP001305702"/>
    </source>
</evidence>
<dbReference type="EMBL" id="CP130318">
    <property type="protein sequence ID" value="WNQ10514.1"/>
    <property type="molecule type" value="Genomic_DNA"/>
</dbReference>
<dbReference type="AlphaFoldDB" id="A0AA96RGX3"/>
<dbReference type="Pfam" id="PF01638">
    <property type="entry name" value="HxlR"/>
    <property type="match status" value="1"/>
</dbReference>
<dbReference type="PROSITE" id="PS51118">
    <property type="entry name" value="HTH_HXLR"/>
    <property type="match status" value="1"/>
</dbReference>
<dbReference type="InterPro" id="IPR036388">
    <property type="entry name" value="WH-like_DNA-bd_sf"/>
</dbReference>
<evidence type="ECO:0000256" key="1">
    <source>
        <dbReference type="ARBA" id="ARBA00023015"/>
    </source>
</evidence>
<gene>
    <name evidence="5" type="ORF">MJA45_23300</name>
</gene>
<evidence type="ECO:0000256" key="2">
    <source>
        <dbReference type="ARBA" id="ARBA00023125"/>
    </source>
</evidence>
<dbReference type="SUPFAM" id="SSF46785">
    <property type="entry name" value="Winged helix' DNA-binding domain"/>
    <property type="match status" value="1"/>
</dbReference>
<evidence type="ECO:0000313" key="5">
    <source>
        <dbReference type="EMBL" id="WNQ10514.1"/>
    </source>
</evidence>
<dbReference type="InterPro" id="IPR036390">
    <property type="entry name" value="WH_DNA-bd_sf"/>
</dbReference>
<dbReference type="PANTHER" id="PTHR33204:SF37">
    <property type="entry name" value="HTH-TYPE TRANSCRIPTIONAL REGULATOR YODB"/>
    <property type="match status" value="1"/>
</dbReference>
<keyword evidence="6" id="KW-1185">Reference proteome</keyword>
<feature type="domain" description="HTH hxlR-type" evidence="4">
    <location>
        <begin position="15"/>
        <end position="113"/>
    </location>
</feature>
<name>A0AA96RGX3_9BACL</name>
<keyword evidence="3" id="KW-0804">Transcription</keyword>
<sequence length="119" mass="13334">MTPEGKKPDISPALCGYSKALEILSDKWTALAIHAMDGESIRYGVMKSRISGISQKMLTQTLRRLERDGLVRREVFATVPPSTEYSLTPLGESLLPVLKRMKEWADAHYSSVERAREAL</sequence>
<organism evidence="5 6">
    <name type="scientific">Paenibacillus aurantius</name>
    <dbReference type="NCBI Taxonomy" id="2918900"/>
    <lineage>
        <taxon>Bacteria</taxon>
        <taxon>Bacillati</taxon>
        <taxon>Bacillota</taxon>
        <taxon>Bacilli</taxon>
        <taxon>Bacillales</taxon>
        <taxon>Paenibacillaceae</taxon>
        <taxon>Paenibacillus</taxon>
    </lineage>
</organism>
<dbReference type="GO" id="GO:0003677">
    <property type="term" value="F:DNA binding"/>
    <property type="evidence" value="ECO:0007669"/>
    <property type="project" value="UniProtKB-KW"/>
</dbReference>
<accession>A0AA96RGX3</accession>